<evidence type="ECO:0000256" key="5">
    <source>
        <dbReference type="ARBA" id="ARBA00022723"/>
    </source>
</evidence>
<dbReference type="Gene3D" id="3.40.720.10">
    <property type="entry name" value="Alkaline Phosphatase, subunit A"/>
    <property type="match status" value="1"/>
</dbReference>
<feature type="domain" description="Metalloenzyme" evidence="10">
    <location>
        <begin position="94"/>
        <end position="587"/>
    </location>
</feature>
<evidence type="ECO:0000313" key="13">
    <source>
        <dbReference type="Proteomes" id="UP000530660"/>
    </source>
</evidence>
<evidence type="ECO:0000259" key="10">
    <source>
        <dbReference type="Pfam" id="PF01676"/>
    </source>
</evidence>
<dbReference type="AlphaFoldDB" id="A0A7J7IH33"/>
<keyword evidence="8" id="KW-0413">Isomerase</keyword>
<dbReference type="Pfam" id="PF06415">
    <property type="entry name" value="iPGM_N"/>
    <property type="match status" value="1"/>
</dbReference>
<feature type="compositionally biased region" description="Basic and acidic residues" evidence="9">
    <location>
        <begin position="25"/>
        <end position="39"/>
    </location>
</feature>
<dbReference type="GO" id="GO:0006007">
    <property type="term" value="P:glucose catabolic process"/>
    <property type="evidence" value="ECO:0007669"/>
    <property type="project" value="InterPro"/>
</dbReference>
<dbReference type="SUPFAM" id="SSF64158">
    <property type="entry name" value="2,3-Bisphosphoglycerate-independent phosphoglycerate mutase, substrate-binding domain"/>
    <property type="match status" value="1"/>
</dbReference>
<dbReference type="GO" id="GO:0030145">
    <property type="term" value="F:manganese ion binding"/>
    <property type="evidence" value="ECO:0007669"/>
    <property type="project" value="InterPro"/>
</dbReference>
<dbReference type="NCBIfam" id="TIGR01307">
    <property type="entry name" value="pgm_bpd_ind"/>
    <property type="match status" value="1"/>
</dbReference>
<keyword evidence="5" id="KW-0479">Metal-binding</keyword>
<protein>
    <recommendedName>
        <fullName evidence="4">phosphoglycerate mutase (2,3-diphosphoglycerate-independent)</fullName>
        <ecNumber evidence="4">5.4.2.12</ecNumber>
    </recommendedName>
</protein>
<keyword evidence="7" id="KW-0464">Manganese</keyword>
<dbReference type="HAMAP" id="MF_01038">
    <property type="entry name" value="GpmI"/>
    <property type="match status" value="1"/>
</dbReference>
<evidence type="ECO:0000256" key="6">
    <source>
        <dbReference type="ARBA" id="ARBA00023152"/>
    </source>
</evidence>
<dbReference type="InterPro" id="IPR017850">
    <property type="entry name" value="Alkaline_phosphatase_core_sf"/>
</dbReference>
<keyword evidence="6" id="KW-0324">Glycolysis</keyword>
<dbReference type="PANTHER" id="PTHR31637">
    <property type="entry name" value="2,3-BISPHOSPHOGLYCERATE-INDEPENDENT PHOSPHOGLYCERATE MUTASE"/>
    <property type="match status" value="1"/>
</dbReference>
<dbReference type="PANTHER" id="PTHR31637:SF0">
    <property type="entry name" value="2,3-BISPHOSPHOGLYCERATE-INDEPENDENT PHOSPHOGLYCERATE MUTASE"/>
    <property type="match status" value="1"/>
</dbReference>
<dbReference type="EMBL" id="VWRR01000010">
    <property type="protein sequence ID" value="KAF6002412.1"/>
    <property type="molecule type" value="Genomic_DNA"/>
</dbReference>
<dbReference type="GO" id="GO:0004619">
    <property type="term" value="F:phosphoglycerate mutase activity"/>
    <property type="evidence" value="ECO:0007669"/>
    <property type="project" value="UniProtKB-EC"/>
</dbReference>
<evidence type="ECO:0000256" key="9">
    <source>
        <dbReference type="SAM" id="MobiDB-lite"/>
    </source>
</evidence>
<dbReference type="InterPro" id="IPR005995">
    <property type="entry name" value="Pgm_bpd_ind"/>
</dbReference>
<evidence type="ECO:0000256" key="3">
    <source>
        <dbReference type="ARBA" id="ARBA00008819"/>
    </source>
</evidence>
<keyword evidence="13" id="KW-1185">Reference proteome</keyword>
<dbReference type="GO" id="GO:0006096">
    <property type="term" value="P:glycolytic process"/>
    <property type="evidence" value="ECO:0007669"/>
    <property type="project" value="UniProtKB-UniPathway"/>
</dbReference>
<dbReference type="InterPro" id="IPR006124">
    <property type="entry name" value="Metalloenzyme"/>
</dbReference>
<evidence type="ECO:0000256" key="7">
    <source>
        <dbReference type="ARBA" id="ARBA00023211"/>
    </source>
</evidence>
<dbReference type="FunFam" id="3.40.1450.10:FF:000002">
    <property type="entry name" value="2,3-bisphosphoglycerate-independent phosphoglycerate mutase"/>
    <property type="match status" value="1"/>
</dbReference>
<evidence type="ECO:0000256" key="1">
    <source>
        <dbReference type="ARBA" id="ARBA00001936"/>
    </source>
</evidence>
<name>A0A7J7IH33_9RHOD</name>
<reference evidence="12 13" key="1">
    <citation type="journal article" date="2020" name="J. Phycol.">
        <title>Comparative genome analysis reveals Cyanidiococcus gen. nov., a new extremophilic red algal genus sister to Cyanidioschyzon (Cyanidioschyzonaceae, Rhodophyta).</title>
        <authorList>
            <person name="Liu S.-L."/>
            <person name="Chiang Y.-R."/>
            <person name="Yoon H.S."/>
            <person name="Fu H.-Y."/>
        </authorList>
    </citation>
    <scope>NUCLEOTIDE SEQUENCE [LARGE SCALE GENOMIC DNA]</scope>
    <source>
        <strain evidence="12 13">THAL066</strain>
    </source>
</reference>
<feature type="region of interest" description="Disordered" evidence="9">
    <location>
        <begin position="1"/>
        <end position="70"/>
    </location>
</feature>
<dbReference type="OrthoDB" id="1886626at2759"/>
<dbReference type="Pfam" id="PF01676">
    <property type="entry name" value="Metalloenzyme"/>
    <property type="match status" value="1"/>
</dbReference>
<feature type="domain" description="BPG-independent PGAM N-terminal" evidence="11">
    <location>
        <begin position="172"/>
        <end position="384"/>
    </location>
</feature>
<evidence type="ECO:0000256" key="2">
    <source>
        <dbReference type="ARBA" id="ARBA00004798"/>
    </source>
</evidence>
<dbReference type="GO" id="GO:0005737">
    <property type="term" value="C:cytoplasm"/>
    <property type="evidence" value="ECO:0007669"/>
    <property type="project" value="InterPro"/>
</dbReference>
<comment type="pathway">
    <text evidence="2">Carbohydrate degradation; glycolysis; pyruvate from D-glyceraldehyde 3-phosphate: step 3/5.</text>
</comment>
<dbReference type="UniPathway" id="UPA00109">
    <property type="reaction ID" value="UER00186"/>
</dbReference>
<evidence type="ECO:0000313" key="12">
    <source>
        <dbReference type="EMBL" id="KAF6002412.1"/>
    </source>
</evidence>
<dbReference type="InterPro" id="IPR036646">
    <property type="entry name" value="PGAM_B_sf"/>
</dbReference>
<dbReference type="CDD" id="cd16010">
    <property type="entry name" value="iPGM"/>
    <property type="match status" value="1"/>
</dbReference>
<comment type="caution">
    <text evidence="12">The sequence shown here is derived from an EMBL/GenBank/DDBJ whole genome shotgun (WGS) entry which is preliminary data.</text>
</comment>
<accession>A0A7J7IH33</accession>
<sequence length="598" mass="66393">MRSTVRRPSLAPPPGRRAARQNEPPGRHPAERVRCRGRETLSANGGDRTASPAGLRGRLTSSPPSAMRREASRFRVDVVEREPLNVMTKRADRPVVLICIDGWGISESDYGNAIHAAETPVMDAFYGNAQNFAELDASGLAVGLPEGVMGNSEVGHLTIGSGRPQYQDLVRIDLAIKDGSLAKNKVLQEAIERAKSVSKGRMHLLGLVSDGGVHSHERHLFKLLEILHEAQVPEVYVHAFTDGRDTDPQSGKGFIEKLLQHMHHLGENMKLASCTGRYYAMDRDKRWDRIDLALRGLVNGEGETTTDVLDTIQKRYDRNETDEFLKPIIACKDGCIASKDTLLFFDFRADRMREIVQTLGQPAPYETKVNVPSELGIYCMSEYDIRFPFPVLFPPVEMKNVLAEWIGKHDLLQFHTAETEKYAHVTFFFNGGVEKPFKGEDRKLVPSPKVPTYDLEPKMSMYEVGDALIEAMKTGKYAFIMCNLAAPDMVGHTGVYEAAVVACTHCDRVIGQIWKACQEHGYVLFVTSDHGNAESMLTKDGKPITSHTTNFVPFILADPEGKLHFKKERAKGTLADVAPTILSVMGLPLPEEMNGNVL</sequence>
<evidence type="ECO:0000256" key="8">
    <source>
        <dbReference type="ARBA" id="ARBA00023235"/>
    </source>
</evidence>
<dbReference type="SUPFAM" id="SSF53649">
    <property type="entry name" value="Alkaline phosphatase-like"/>
    <property type="match status" value="1"/>
</dbReference>
<dbReference type="EC" id="5.4.2.12" evidence="4"/>
<comment type="similarity">
    <text evidence="3">Belongs to the BPG-independent phosphoglycerate mutase family.</text>
</comment>
<dbReference type="Proteomes" id="UP000530660">
    <property type="component" value="Unassembled WGS sequence"/>
</dbReference>
<dbReference type="Gene3D" id="3.40.1450.10">
    <property type="entry name" value="BPG-independent phosphoglycerate mutase, domain B"/>
    <property type="match status" value="1"/>
</dbReference>
<dbReference type="InterPro" id="IPR011258">
    <property type="entry name" value="BPG-indep_PGM_N"/>
</dbReference>
<comment type="cofactor">
    <cofactor evidence="1">
        <name>Mn(2+)</name>
        <dbReference type="ChEBI" id="CHEBI:29035"/>
    </cofactor>
</comment>
<evidence type="ECO:0000256" key="4">
    <source>
        <dbReference type="ARBA" id="ARBA00012026"/>
    </source>
</evidence>
<gene>
    <name evidence="12" type="ORF">F1559_001773</name>
</gene>
<proteinExistence type="inferred from homology"/>
<organism evidence="12 13">
    <name type="scientific">Cyanidiococcus yangmingshanensis</name>
    <dbReference type="NCBI Taxonomy" id="2690220"/>
    <lineage>
        <taxon>Eukaryota</taxon>
        <taxon>Rhodophyta</taxon>
        <taxon>Bangiophyceae</taxon>
        <taxon>Cyanidiales</taxon>
        <taxon>Cyanidiaceae</taxon>
        <taxon>Cyanidiococcus</taxon>
    </lineage>
</organism>
<evidence type="ECO:0000259" key="11">
    <source>
        <dbReference type="Pfam" id="PF06415"/>
    </source>
</evidence>